<dbReference type="AlphaFoldDB" id="A0A212JCW9"/>
<reference evidence="1" key="1">
    <citation type="submission" date="2016-04" db="EMBL/GenBank/DDBJ databases">
        <authorList>
            <person name="Evans L.H."/>
            <person name="Alamgir A."/>
            <person name="Owens N."/>
            <person name="Weber N.D."/>
            <person name="Virtaneva K."/>
            <person name="Barbian K."/>
            <person name="Babar A."/>
            <person name="Rosenke K."/>
        </authorList>
    </citation>
    <scope>NUCLEOTIDE SEQUENCE</scope>
    <source>
        <strain evidence="1">86</strain>
    </source>
</reference>
<protein>
    <submittedName>
        <fullName evidence="1">Uncharacterized protein</fullName>
    </submittedName>
</protein>
<accession>A0A212JCW9</accession>
<name>A0A212JCW9_9DELT</name>
<sequence length="59" mass="6470">MPSARCGLLYRHARHKARGATVAGAGCHTGIDHAAIMTIPEDCFKSLTIKLDEYCFIHL</sequence>
<evidence type="ECO:0000313" key="1">
    <source>
        <dbReference type="EMBL" id="SBV97249.1"/>
    </source>
</evidence>
<gene>
    <name evidence="1" type="ORF">KL86DPRO_11184</name>
</gene>
<proteinExistence type="predicted"/>
<dbReference type="EMBL" id="FLUQ01000001">
    <property type="protein sequence ID" value="SBV97249.1"/>
    <property type="molecule type" value="Genomic_DNA"/>
</dbReference>
<organism evidence="1">
    <name type="scientific">uncultured delta proteobacterium</name>
    <dbReference type="NCBI Taxonomy" id="34034"/>
    <lineage>
        <taxon>Bacteria</taxon>
        <taxon>Deltaproteobacteria</taxon>
        <taxon>environmental samples</taxon>
    </lineage>
</organism>